<dbReference type="OrthoDB" id="9797020at2"/>
<reference evidence="3 4" key="1">
    <citation type="submission" date="2018-11" db="EMBL/GenBank/DDBJ databases">
        <authorList>
            <person name="Criscuolo A."/>
        </authorList>
    </citation>
    <scope>NUCLEOTIDE SEQUENCE [LARGE SCALE GENOMIC DNA]</scope>
    <source>
        <strain evidence="3">ACIP111625</strain>
    </source>
</reference>
<dbReference type="InterPro" id="IPR002347">
    <property type="entry name" value="SDR_fam"/>
</dbReference>
<dbReference type="Gene3D" id="3.40.50.720">
    <property type="entry name" value="NAD(P)-binding Rossmann-like Domain"/>
    <property type="match status" value="1"/>
</dbReference>
<dbReference type="EMBL" id="UXAW01000066">
    <property type="protein sequence ID" value="VDC28033.1"/>
    <property type="molecule type" value="Genomic_DNA"/>
</dbReference>
<dbReference type="PANTHER" id="PTHR42760">
    <property type="entry name" value="SHORT-CHAIN DEHYDROGENASES/REDUCTASES FAMILY MEMBER"/>
    <property type="match status" value="1"/>
</dbReference>
<evidence type="ECO:0000259" key="2">
    <source>
        <dbReference type="SMART" id="SM00822"/>
    </source>
</evidence>
<dbReference type="SMART" id="SM00822">
    <property type="entry name" value="PKS_KR"/>
    <property type="match status" value="1"/>
</dbReference>
<evidence type="ECO:0000256" key="1">
    <source>
        <dbReference type="ARBA" id="ARBA00006484"/>
    </source>
</evidence>
<organism evidence="3 4">
    <name type="scientific">Pseudogemmobacter humi</name>
    <dbReference type="NCBI Taxonomy" id="2483812"/>
    <lineage>
        <taxon>Bacteria</taxon>
        <taxon>Pseudomonadati</taxon>
        <taxon>Pseudomonadota</taxon>
        <taxon>Alphaproteobacteria</taxon>
        <taxon>Rhodobacterales</taxon>
        <taxon>Paracoccaceae</taxon>
        <taxon>Pseudogemmobacter</taxon>
    </lineage>
</organism>
<dbReference type="InterPro" id="IPR036291">
    <property type="entry name" value="NAD(P)-bd_dom_sf"/>
</dbReference>
<feature type="domain" description="Ketoreductase" evidence="2">
    <location>
        <begin position="7"/>
        <end position="183"/>
    </location>
</feature>
<accession>A0A3P5XH63</accession>
<comment type="similarity">
    <text evidence="1">Belongs to the short-chain dehydrogenases/reductases (SDR) family.</text>
</comment>
<dbReference type="Proteomes" id="UP000277498">
    <property type="component" value="Unassembled WGS sequence"/>
</dbReference>
<dbReference type="SUPFAM" id="SSF51735">
    <property type="entry name" value="NAD(P)-binding Rossmann-fold domains"/>
    <property type="match status" value="1"/>
</dbReference>
<dbReference type="RefSeq" id="WP_124086480.1">
    <property type="nucleotide sequence ID" value="NZ_UXAW01000066.1"/>
</dbReference>
<proteinExistence type="inferred from homology"/>
<dbReference type="PRINTS" id="PR00081">
    <property type="entry name" value="GDHRDH"/>
</dbReference>
<dbReference type="PANTHER" id="PTHR42760:SF40">
    <property type="entry name" value="3-OXOACYL-[ACYL-CARRIER-PROTEIN] REDUCTASE, CHLOROPLASTIC"/>
    <property type="match status" value="1"/>
</dbReference>
<evidence type="ECO:0000313" key="4">
    <source>
        <dbReference type="Proteomes" id="UP000277498"/>
    </source>
</evidence>
<dbReference type="InterPro" id="IPR020904">
    <property type="entry name" value="Sc_DH/Rdtase_CS"/>
</dbReference>
<gene>
    <name evidence="3" type="primary">fabG_5</name>
    <name evidence="3" type="ORF">XINFAN_01985</name>
</gene>
<dbReference type="EC" id="1.1.1.100" evidence="3"/>
<evidence type="ECO:0000313" key="3">
    <source>
        <dbReference type="EMBL" id="VDC28033.1"/>
    </source>
</evidence>
<dbReference type="FunFam" id="3.40.50.720:FF:000084">
    <property type="entry name" value="Short-chain dehydrogenase reductase"/>
    <property type="match status" value="1"/>
</dbReference>
<keyword evidence="3" id="KW-0560">Oxidoreductase</keyword>
<protein>
    <submittedName>
        <fullName evidence="3">3-oxoacyl-[acyl-carrier-protein] reductase FabG</fullName>
        <ecNumber evidence="3">1.1.1.100</ecNumber>
    </submittedName>
</protein>
<dbReference type="Pfam" id="PF13561">
    <property type="entry name" value="adh_short_C2"/>
    <property type="match status" value="1"/>
</dbReference>
<dbReference type="PROSITE" id="PS00061">
    <property type="entry name" value="ADH_SHORT"/>
    <property type="match status" value="1"/>
</dbReference>
<dbReference type="GO" id="GO:0030497">
    <property type="term" value="P:fatty acid elongation"/>
    <property type="evidence" value="ECO:0007669"/>
    <property type="project" value="TreeGrafter"/>
</dbReference>
<dbReference type="PRINTS" id="PR00080">
    <property type="entry name" value="SDRFAMILY"/>
</dbReference>
<name>A0A3P5XH63_9RHOB</name>
<dbReference type="AlphaFoldDB" id="A0A3P5XH63"/>
<sequence>MRGLSGKTALVTGGAGGIGRAVAARLADEGGRVIVADRDPETARQVAAGLSGPAIAMALDVAERASWEALTENLPPDFRDISILANIAGITRDRSLLRMQDEDWEAVINVNLRGTWLGCQTAFRLFAQQDRGGAIINIASTAIFGTFGQANYSSAKAGITGLTRTAAIEGAKRGIRVNAVAPGVIATPMVMAVPEEIRAKWTGQILAGRFGDPAEIAAVVAFLASDDASYVTGQTLIADGGATTGDF</sequence>
<dbReference type="GO" id="GO:0004316">
    <property type="term" value="F:3-oxoacyl-[acyl-carrier-protein] reductase (NADPH) activity"/>
    <property type="evidence" value="ECO:0007669"/>
    <property type="project" value="UniProtKB-EC"/>
</dbReference>
<dbReference type="InterPro" id="IPR057326">
    <property type="entry name" value="KR_dom"/>
</dbReference>
<keyword evidence="4" id="KW-1185">Reference proteome</keyword>